<protein>
    <submittedName>
        <fullName evidence="1">Crossover junction endodeoxyribonuclease RuvC</fullName>
    </submittedName>
</protein>
<dbReference type="Proteomes" id="UP000305131">
    <property type="component" value="Unassembled WGS sequence"/>
</dbReference>
<dbReference type="SUPFAM" id="SSF53098">
    <property type="entry name" value="Ribonuclease H-like"/>
    <property type="match status" value="1"/>
</dbReference>
<dbReference type="Gene3D" id="3.30.420.10">
    <property type="entry name" value="Ribonuclease H-like superfamily/Ribonuclease H"/>
    <property type="match status" value="1"/>
</dbReference>
<sequence length="150" mass="15683">MTVLGIDPGISGAWALLHTDGTLAAGDLPVAGGQIDAATFSALIRSTRPVAAFVEAVHAMPKQGVASTFKFGMAHGTIIGALSALQVPTNLVAPTSWKRHFRLDADKEKARALALRLWPAAGCFARKKDHGRAEAALIARFGSEVWGGGR</sequence>
<gene>
    <name evidence="1" type="ORF">FBQ73_16730</name>
</gene>
<dbReference type="GO" id="GO:0003676">
    <property type="term" value="F:nucleic acid binding"/>
    <property type="evidence" value="ECO:0007669"/>
    <property type="project" value="InterPro"/>
</dbReference>
<dbReference type="InterPro" id="IPR012337">
    <property type="entry name" value="RNaseH-like_sf"/>
</dbReference>
<proteinExistence type="predicted"/>
<dbReference type="PANTHER" id="PTHR36015:SF6">
    <property type="entry name" value="HOLLIDAY JUNCTION RESOLVASE MOC1, CHLOROPLASTIC-RELATED"/>
    <property type="match status" value="1"/>
</dbReference>
<dbReference type="EMBL" id="VAUP01000035">
    <property type="protein sequence ID" value="TLX41763.1"/>
    <property type="molecule type" value="Genomic_DNA"/>
</dbReference>
<dbReference type="GeneID" id="95775101"/>
<organism evidence="1 2">
    <name type="scientific">Xanthobacter autotrophicus</name>
    <dbReference type="NCBI Taxonomy" id="280"/>
    <lineage>
        <taxon>Bacteria</taxon>
        <taxon>Pseudomonadati</taxon>
        <taxon>Pseudomonadota</taxon>
        <taxon>Alphaproteobacteria</taxon>
        <taxon>Hyphomicrobiales</taxon>
        <taxon>Xanthobacteraceae</taxon>
        <taxon>Xanthobacter</taxon>
    </lineage>
</organism>
<reference evidence="1 2" key="1">
    <citation type="submission" date="2019-05" db="EMBL/GenBank/DDBJ databases">
        <authorList>
            <person name="Zhou X."/>
        </authorList>
    </citation>
    <scope>NUCLEOTIDE SEQUENCE [LARGE SCALE GENOMIC DNA]</scope>
    <source>
        <strain evidence="1 2">DSM 432</strain>
    </source>
</reference>
<comment type="caution">
    <text evidence="1">The sequence shown here is derived from an EMBL/GenBank/DDBJ whole genome shotgun (WGS) entry which is preliminary data.</text>
</comment>
<dbReference type="CDD" id="cd22992">
    <property type="entry name" value="MOC1"/>
    <property type="match status" value="1"/>
</dbReference>
<evidence type="ECO:0000313" key="1">
    <source>
        <dbReference type="EMBL" id="TLX41763.1"/>
    </source>
</evidence>
<dbReference type="InterPro" id="IPR036397">
    <property type="entry name" value="RNaseH_sf"/>
</dbReference>
<dbReference type="PANTHER" id="PTHR36015">
    <property type="entry name" value="HOLLIDAY JUNCTION RESOLVASE MOC1, CHLOROPLASTIC-RELATED"/>
    <property type="match status" value="1"/>
</dbReference>
<accession>A0A6C1KSQ1</accession>
<dbReference type="AlphaFoldDB" id="A0A6C1KSQ1"/>
<name>A0A6C1KSQ1_XANAU</name>
<evidence type="ECO:0000313" key="2">
    <source>
        <dbReference type="Proteomes" id="UP000305131"/>
    </source>
</evidence>
<dbReference type="GO" id="GO:0008821">
    <property type="term" value="F:crossover junction DNA endonuclease activity"/>
    <property type="evidence" value="ECO:0007669"/>
    <property type="project" value="InterPro"/>
</dbReference>
<dbReference type="RefSeq" id="WP_138400628.1">
    <property type="nucleotide sequence ID" value="NZ_JBAFVI010000005.1"/>
</dbReference>
<dbReference type="OrthoDB" id="573331at2"/>
<dbReference type="InterPro" id="IPR045290">
    <property type="entry name" value="MOC1-like"/>
</dbReference>